<feature type="domain" description="DUF243" evidence="2">
    <location>
        <begin position="280"/>
        <end position="378"/>
    </location>
</feature>
<name>A0AAN7Q197_9COLE</name>
<comment type="caution">
    <text evidence="3">The sequence shown here is derived from an EMBL/GenBank/DDBJ whole genome shotgun (WGS) entry which is preliminary data.</text>
</comment>
<feature type="signal peptide" evidence="1">
    <location>
        <begin position="1"/>
        <end position="16"/>
    </location>
</feature>
<reference evidence="4" key="1">
    <citation type="submission" date="2023-01" db="EMBL/GenBank/DDBJ databases">
        <title>Key to firefly adult light organ development and bioluminescence: homeobox transcription factors regulate luciferase expression and transportation to peroxisome.</title>
        <authorList>
            <person name="Fu X."/>
        </authorList>
    </citation>
    <scope>NUCLEOTIDE SEQUENCE [LARGE SCALE GENOMIC DNA]</scope>
</reference>
<dbReference type="AlphaFoldDB" id="A0AAN7Q197"/>
<gene>
    <name evidence="3" type="ORF">RN001_012052</name>
</gene>
<keyword evidence="4" id="KW-1185">Reference proteome</keyword>
<dbReference type="EMBL" id="JARPUR010000005">
    <property type="protein sequence ID" value="KAK4875630.1"/>
    <property type="molecule type" value="Genomic_DNA"/>
</dbReference>
<feature type="chain" id="PRO_5042840714" description="DUF243 domain-containing protein" evidence="1">
    <location>
        <begin position="17"/>
        <end position="694"/>
    </location>
</feature>
<dbReference type="InterPro" id="IPR004145">
    <property type="entry name" value="DUF243"/>
</dbReference>
<accession>A0AAN7Q197</accession>
<organism evidence="3 4">
    <name type="scientific">Aquatica leii</name>
    <dbReference type="NCBI Taxonomy" id="1421715"/>
    <lineage>
        <taxon>Eukaryota</taxon>
        <taxon>Metazoa</taxon>
        <taxon>Ecdysozoa</taxon>
        <taxon>Arthropoda</taxon>
        <taxon>Hexapoda</taxon>
        <taxon>Insecta</taxon>
        <taxon>Pterygota</taxon>
        <taxon>Neoptera</taxon>
        <taxon>Endopterygota</taxon>
        <taxon>Coleoptera</taxon>
        <taxon>Polyphaga</taxon>
        <taxon>Elateriformia</taxon>
        <taxon>Elateroidea</taxon>
        <taxon>Lampyridae</taxon>
        <taxon>Luciolinae</taxon>
        <taxon>Aquatica</taxon>
    </lineage>
</organism>
<evidence type="ECO:0000259" key="2">
    <source>
        <dbReference type="SMART" id="SM00690"/>
    </source>
</evidence>
<protein>
    <recommendedName>
        <fullName evidence="2">DUF243 domain-containing protein</fullName>
    </recommendedName>
</protein>
<dbReference type="PANTHER" id="PTHR31927">
    <property type="entry name" value="FI07246P-RELATED-RELATED"/>
    <property type="match status" value="1"/>
</dbReference>
<dbReference type="Pfam" id="PF03103">
    <property type="entry name" value="DUF243"/>
    <property type="match status" value="2"/>
</dbReference>
<feature type="domain" description="DUF243" evidence="2">
    <location>
        <begin position="60"/>
        <end position="158"/>
    </location>
</feature>
<dbReference type="GO" id="GO:0062129">
    <property type="term" value="C:chitin-based extracellular matrix"/>
    <property type="evidence" value="ECO:0007669"/>
    <property type="project" value="TreeGrafter"/>
</dbReference>
<proteinExistence type="predicted"/>
<evidence type="ECO:0000313" key="3">
    <source>
        <dbReference type="EMBL" id="KAK4875630.1"/>
    </source>
</evidence>
<dbReference type="PANTHER" id="PTHR31927:SF2">
    <property type="entry name" value="FI07246P-RELATED"/>
    <property type="match status" value="1"/>
</dbReference>
<dbReference type="Proteomes" id="UP001353858">
    <property type="component" value="Unassembled WGS sequence"/>
</dbReference>
<evidence type="ECO:0000313" key="4">
    <source>
        <dbReference type="Proteomes" id="UP001353858"/>
    </source>
</evidence>
<sequence length="694" mass="75094">MKVLAISFVLVAIANARPDVSHLPSASYLPVGQQPSGYGHTGIDQFNTIDDSSSNGFHQMEDQKHLYFYAAPDDHYYTHVRINVAPKSQKNTKIIFIKTPHHAGVIPEVVAPPSSAEDKTLVYVLVKKPLADQAISVPAGFGIKQSKPEVFFIKYNNKHEAEAQVNGGIQGQQVGVTVPDLPNEYAFVNALESQNGHGTNGGGNYHAGGSSNGYLGGDHGSAGISSHVETSNGAAHHGPVGILVSLVAIASARPSALHLPSGSYLPAVSSEKNSLKHNQEEDETNFYFYGSPNDASYTHYKINIVPKTKKNTKVIFVKAPHHAGIIPDVVAPSSSIQDKTLVYVLVKKPVDDQSVSIPANLGIKQAKPEVFFIKYNDKHEAEAIVNNGIGGQNAGVNVPELPNQLSFLNALATEQEQGYHYEPKSTTDAKKMTVAIDEPAVHVDDVKEDLPAENNVLEFPNEFTASSLVSQDSKTNTIADIQETNNGVDSQEHLNASDDDCISNEDKVPTVVDIGDGFESNERPTLERWLKKGTLKIPTVKLDSSALGLATINFAKYINGDKSATNIITAEEVTTVIGSTNNQAKAIVPKNLGSTMKLIPLILMVTVSIVSNENRYGLVEATNGKPVNKAEVLSRIQVLPNPDGFAIGHVNVHVYEHTVPPTPLDEIEYRFFKAKKNSETSVRSNENDMILYQH</sequence>
<keyword evidence="1" id="KW-0732">Signal</keyword>
<evidence type="ECO:0000256" key="1">
    <source>
        <dbReference type="SAM" id="SignalP"/>
    </source>
</evidence>
<dbReference type="GO" id="GO:0008010">
    <property type="term" value="F:structural constituent of chitin-based larval cuticle"/>
    <property type="evidence" value="ECO:0007669"/>
    <property type="project" value="TreeGrafter"/>
</dbReference>
<dbReference type="GO" id="GO:0040003">
    <property type="term" value="P:chitin-based cuticle development"/>
    <property type="evidence" value="ECO:0007669"/>
    <property type="project" value="TreeGrafter"/>
</dbReference>
<dbReference type="SMART" id="SM00690">
    <property type="entry name" value="DM5"/>
    <property type="match status" value="2"/>
</dbReference>